<sequence length="138" mass="15089">MQNILTPTPAMNMDDIRNGTLRPVLSPITPGVQSDGGLGGAQAVWHQASPLTSSSSEPSMSSRPQHRAKARGRLSLDGEDSALELVKIECHPKLLMVITSQWHEEDTIIPSVTKRKALYQQLQQQSCGHPTITMAFTF</sequence>
<proteinExistence type="predicted"/>
<dbReference type="EMBL" id="JAMZIH010005611">
    <property type="protein sequence ID" value="KAJ1674903.1"/>
    <property type="molecule type" value="Genomic_DNA"/>
</dbReference>
<accession>A0ACC1HIG3</accession>
<reference evidence="1" key="1">
    <citation type="submission" date="2022-06" db="EMBL/GenBank/DDBJ databases">
        <title>Phylogenomic reconstructions and comparative analyses of Kickxellomycotina fungi.</title>
        <authorList>
            <person name="Reynolds N.K."/>
            <person name="Stajich J.E."/>
            <person name="Barry K."/>
            <person name="Grigoriev I.V."/>
            <person name="Crous P."/>
            <person name="Smith M.E."/>
        </authorList>
    </citation>
    <scope>NUCLEOTIDE SEQUENCE</scope>
    <source>
        <strain evidence="1">RSA 2271</strain>
    </source>
</reference>
<evidence type="ECO:0000313" key="2">
    <source>
        <dbReference type="Proteomes" id="UP001145114"/>
    </source>
</evidence>
<keyword evidence="2" id="KW-1185">Reference proteome</keyword>
<protein>
    <submittedName>
        <fullName evidence="1">Uncharacterized protein</fullName>
    </submittedName>
</protein>
<organism evidence="1 2">
    <name type="scientific">Spiromyces aspiralis</name>
    <dbReference type="NCBI Taxonomy" id="68401"/>
    <lineage>
        <taxon>Eukaryota</taxon>
        <taxon>Fungi</taxon>
        <taxon>Fungi incertae sedis</taxon>
        <taxon>Zoopagomycota</taxon>
        <taxon>Kickxellomycotina</taxon>
        <taxon>Kickxellomycetes</taxon>
        <taxon>Kickxellales</taxon>
        <taxon>Kickxellaceae</taxon>
        <taxon>Spiromyces</taxon>
    </lineage>
</organism>
<comment type="caution">
    <text evidence="1">The sequence shown here is derived from an EMBL/GenBank/DDBJ whole genome shotgun (WGS) entry which is preliminary data.</text>
</comment>
<gene>
    <name evidence="1" type="ORF">EV182_002329</name>
</gene>
<evidence type="ECO:0000313" key="1">
    <source>
        <dbReference type="EMBL" id="KAJ1674903.1"/>
    </source>
</evidence>
<dbReference type="Proteomes" id="UP001145114">
    <property type="component" value="Unassembled WGS sequence"/>
</dbReference>
<name>A0ACC1HIG3_9FUNG</name>